<evidence type="ECO:0000313" key="4">
    <source>
        <dbReference type="Proteomes" id="UP001600064"/>
    </source>
</evidence>
<keyword evidence="2" id="KW-0812">Transmembrane</keyword>
<feature type="transmembrane region" description="Helical" evidence="2">
    <location>
        <begin position="140"/>
        <end position="162"/>
    </location>
</feature>
<organism evidence="3 4">
    <name type="scientific">Remersonia thermophila</name>
    <dbReference type="NCBI Taxonomy" id="72144"/>
    <lineage>
        <taxon>Eukaryota</taxon>
        <taxon>Fungi</taxon>
        <taxon>Dikarya</taxon>
        <taxon>Ascomycota</taxon>
        <taxon>Pezizomycotina</taxon>
        <taxon>Sordariomycetes</taxon>
        <taxon>Sordariomycetidae</taxon>
        <taxon>Sordariales</taxon>
        <taxon>Sordariales incertae sedis</taxon>
        <taxon>Remersonia</taxon>
    </lineage>
</organism>
<evidence type="ECO:0000256" key="2">
    <source>
        <dbReference type="SAM" id="Phobius"/>
    </source>
</evidence>
<feature type="compositionally biased region" description="Polar residues" evidence="1">
    <location>
        <begin position="275"/>
        <end position="298"/>
    </location>
</feature>
<evidence type="ECO:0000313" key="3">
    <source>
        <dbReference type="EMBL" id="KAL2265664.1"/>
    </source>
</evidence>
<protein>
    <recommendedName>
        <fullName evidence="5">Transmembrane protein</fullName>
    </recommendedName>
</protein>
<dbReference type="EMBL" id="JAZGUE010000006">
    <property type="protein sequence ID" value="KAL2265664.1"/>
    <property type="molecule type" value="Genomic_DNA"/>
</dbReference>
<keyword evidence="2" id="KW-1133">Transmembrane helix</keyword>
<dbReference type="GeneID" id="98128155"/>
<gene>
    <name evidence="3" type="ORF">VTJ83DRAFT_6764</name>
</gene>
<dbReference type="PANTHER" id="PTHR38848:SF3">
    <property type="entry name" value="G-PROTEIN COUPLED RECEPTORS FAMILY 3 PROFILE DOMAIN-CONTAINING PROTEIN"/>
    <property type="match status" value="1"/>
</dbReference>
<reference evidence="3 4" key="1">
    <citation type="journal article" date="2024" name="Commun. Biol.">
        <title>Comparative genomic analysis of thermophilic fungi reveals convergent evolutionary adaptations and gene losses.</title>
        <authorList>
            <person name="Steindorff A.S."/>
            <person name="Aguilar-Pontes M.V."/>
            <person name="Robinson A.J."/>
            <person name="Andreopoulos B."/>
            <person name="LaButti K."/>
            <person name="Kuo A."/>
            <person name="Mondo S."/>
            <person name="Riley R."/>
            <person name="Otillar R."/>
            <person name="Haridas S."/>
            <person name="Lipzen A."/>
            <person name="Grimwood J."/>
            <person name="Schmutz J."/>
            <person name="Clum A."/>
            <person name="Reid I.D."/>
            <person name="Moisan M.C."/>
            <person name="Butler G."/>
            <person name="Nguyen T.T.M."/>
            <person name="Dewar K."/>
            <person name="Conant G."/>
            <person name="Drula E."/>
            <person name="Henrissat B."/>
            <person name="Hansel C."/>
            <person name="Singer S."/>
            <person name="Hutchinson M.I."/>
            <person name="de Vries R.P."/>
            <person name="Natvig D.O."/>
            <person name="Powell A.J."/>
            <person name="Tsang A."/>
            <person name="Grigoriev I.V."/>
        </authorList>
    </citation>
    <scope>NUCLEOTIDE SEQUENCE [LARGE SCALE GENOMIC DNA]</scope>
    <source>
        <strain evidence="3 4">ATCC 22073</strain>
    </source>
</reference>
<evidence type="ECO:0008006" key="5">
    <source>
        <dbReference type="Google" id="ProtNLM"/>
    </source>
</evidence>
<sequence>MAPRTSFRHMLAAREDLLEPSTVPLAGLITGVVLSLSSIAVLSAFTVQRYLAVKNWRRLPIVKWGMFILIIVANFFKRFARLENGMCIIGLERPAVLPLIVYDIIANIYLTVLFLKPLYNLYSFKNYARSTGNDRLKTMALRTFIACICALTSGIVNLSVLVAMDGEPGWVCLMSCTGDILFSAIVIHWITSYDQPPREPTASTASGENRGRKGASGASGGSGAGGEGELHAISPRTTHFCAREDDENDLLDNDLDNSSEVSKTKRIYGSIDETAGNNSATTTKPRSGSNDSNDLVGGQLSQCSTVVHAVSHPTTTTTTSTAAEPSLPSTTSTSTPPTTATTITTISPNPPPPCGSGFRKGSKPSHALRLFATPSCPSLSSSFSPSTPTAPARPKSSMLGRPDAGGPSFHVPLQGVHVERATSVTNDTQPAGRNPRLGHTVVIATTSGGDEGRREVVMAPVAG</sequence>
<comment type="caution">
    <text evidence="3">The sequence shown here is derived from an EMBL/GenBank/DDBJ whole genome shotgun (WGS) entry which is preliminary data.</text>
</comment>
<dbReference type="PANTHER" id="PTHR38848">
    <property type="entry name" value="G-PROTEIN COUPLED RECEPTORS FAMILY 3 PROFILE DOMAIN-CONTAINING PROTEIN"/>
    <property type="match status" value="1"/>
</dbReference>
<name>A0ABR4D7T8_9PEZI</name>
<proteinExistence type="predicted"/>
<feature type="region of interest" description="Disordered" evidence="1">
    <location>
        <begin position="195"/>
        <end position="230"/>
    </location>
</feature>
<accession>A0ABR4D7T8</accession>
<keyword evidence="2" id="KW-0472">Membrane</keyword>
<feature type="compositionally biased region" description="Low complexity" evidence="1">
    <location>
        <begin position="313"/>
        <end position="347"/>
    </location>
</feature>
<feature type="region of interest" description="Disordered" evidence="1">
    <location>
        <begin position="266"/>
        <end position="298"/>
    </location>
</feature>
<dbReference type="Proteomes" id="UP001600064">
    <property type="component" value="Unassembled WGS sequence"/>
</dbReference>
<feature type="transmembrane region" description="Helical" evidence="2">
    <location>
        <begin position="25"/>
        <end position="47"/>
    </location>
</feature>
<feature type="compositionally biased region" description="Low complexity" evidence="1">
    <location>
        <begin position="376"/>
        <end position="397"/>
    </location>
</feature>
<dbReference type="RefSeq" id="XP_070864391.1">
    <property type="nucleotide sequence ID" value="XM_071013511.1"/>
</dbReference>
<feature type="transmembrane region" description="Helical" evidence="2">
    <location>
        <begin position="96"/>
        <end position="119"/>
    </location>
</feature>
<feature type="transmembrane region" description="Helical" evidence="2">
    <location>
        <begin position="59"/>
        <end position="76"/>
    </location>
</feature>
<feature type="compositionally biased region" description="Gly residues" evidence="1">
    <location>
        <begin position="217"/>
        <end position="227"/>
    </location>
</feature>
<keyword evidence="4" id="KW-1185">Reference proteome</keyword>
<feature type="region of interest" description="Disordered" evidence="1">
    <location>
        <begin position="376"/>
        <end position="411"/>
    </location>
</feature>
<feature type="region of interest" description="Disordered" evidence="1">
    <location>
        <begin position="311"/>
        <end position="363"/>
    </location>
</feature>
<evidence type="ECO:0000256" key="1">
    <source>
        <dbReference type="SAM" id="MobiDB-lite"/>
    </source>
</evidence>